<dbReference type="InterPro" id="IPR034686">
    <property type="entry name" value="Terpene_cyclase-like_2"/>
</dbReference>
<dbReference type="Pfam" id="PF19086">
    <property type="entry name" value="Terpene_syn_C_2"/>
    <property type="match status" value="1"/>
</dbReference>
<dbReference type="PANTHER" id="PTHR35201">
    <property type="entry name" value="TERPENE SYNTHASE"/>
    <property type="match status" value="1"/>
</dbReference>
<comment type="similarity">
    <text evidence="1 2">Belongs to the terpene synthase family.</text>
</comment>
<accession>A0A1L5YKS9</accession>
<dbReference type="EMBL" id="KU664190">
    <property type="protein sequence ID" value="APP91788.1"/>
    <property type="molecule type" value="mRNA"/>
</dbReference>
<dbReference type="InterPro" id="IPR008949">
    <property type="entry name" value="Isoprenoid_synthase_dom_sf"/>
</dbReference>
<dbReference type="GO" id="GO:0046872">
    <property type="term" value="F:metal ion binding"/>
    <property type="evidence" value="ECO:0007669"/>
    <property type="project" value="UniProtKB-KW"/>
</dbReference>
<evidence type="ECO:0000256" key="2">
    <source>
        <dbReference type="RuleBase" id="RU366034"/>
    </source>
</evidence>
<comment type="cofactor">
    <cofactor evidence="2">
        <name>Mg(2+)</name>
        <dbReference type="ChEBI" id="CHEBI:18420"/>
    </cofactor>
</comment>
<reference evidence="3" key="1">
    <citation type="journal article" date="2016" name="Plant Cell">
        <title>Molecular diversity of terpene synthases in the liverwort Marchantia polymorpha.</title>
        <authorList>
            <person name="Kumar S."/>
            <person name="Kempinski C."/>
            <person name="Zhuang X."/>
            <person name="Norris A."/>
            <person name="Mafu S."/>
            <person name="Zi J."/>
            <person name="Bell S.A."/>
            <person name="Nybo S.E."/>
            <person name="Kinison S.E."/>
            <person name="Jiang Z."/>
            <person name="Goklany S."/>
            <person name="Linscott K.B."/>
            <person name="Chen X."/>
            <person name="Jia Q."/>
            <person name="Brown S.D."/>
            <person name="Bowman J.L."/>
            <person name="Babbitt P.C."/>
            <person name="Peters R.J."/>
            <person name="Chen F."/>
            <person name="Chappell J."/>
        </authorList>
    </citation>
    <scope>NUCLEOTIDE SEQUENCE</scope>
</reference>
<dbReference type="GO" id="GO:0010333">
    <property type="term" value="F:terpene synthase activity"/>
    <property type="evidence" value="ECO:0007669"/>
    <property type="project" value="InterPro"/>
</dbReference>
<keyword evidence="2" id="KW-0456">Lyase</keyword>
<dbReference type="AlphaFoldDB" id="A0A1L5YKS9"/>
<keyword evidence="2" id="KW-0460">Magnesium</keyword>
<dbReference type="SMR" id="A0A1L5YKS9"/>
<protein>
    <recommendedName>
        <fullName evidence="2">Terpene synthase</fullName>
        <ecNumber evidence="2">4.2.3.-</ecNumber>
    </recommendedName>
</protein>
<dbReference type="EC" id="4.2.3.-" evidence="2"/>
<gene>
    <name evidence="3" type="primary">MTPSL3</name>
</gene>
<evidence type="ECO:0000313" key="3">
    <source>
        <dbReference type="EMBL" id="APP91788.1"/>
    </source>
</evidence>
<dbReference type="SUPFAM" id="SSF48576">
    <property type="entry name" value="Terpenoid synthases"/>
    <property type="match status" value="1"/>
</dbReference>
<dbReference type="GO" id="GO:0008299">
    <property type="term" value="P:isoprenoid biosynthetic process"/>
    <property type="evidence" value="ECO:0007669"/>
    <property type="project" value="UniProtKB-ARBA"/>
</dbReference>
<sequence length="426" mass="49517">MASQHSASTVLSIRSDFRQGQFRRQLKSELYRNGSRNSFQNVYRIPHFQHRYPKAQLNPLTSEYTDIANDWLVSFGVDKELGPSLWTSFVAAKTPELMGYVFSNDVEPRDFLWLCKFVAFIFAFDTMMDESDWADAVELSSDMILEMNLLLLWNDPENKRLLERLNSILDRLMATEASRERLQNHTFHADLVHARKKSKSLLDVKMGAFASALRDLWLEYIEAVPAEFASREAELLLDYLSACLWEQKNRKTREEITIPDFITLRRSAACVLPFVVCTDLIIEHKRQKYAISHLPNSIFYGNNMQNLLAASADCVAWHNDAFSFEKEIYRDGDLHNLVEIVSRQYNCHSHTQAGELVVELLHDRIAEMELAYKNLKSEASPEFHPAIDRYMKTCRDWIPGTHEFHITTLRYKNSNSLSEIEENLKM</sequence>
<proteinExistence type="evidence at transcript level"/>
<name>A0A1L5YKS9_MARPO</name>
<dbReference type="Gene3D" id="1.10.600.10">
    <property type="entry name" value="Farnesyl Diphosphate Synthase"/>
    <property type="match status" value="1"/>
</dbReference>
<dbReference type="PANTHER" id="PTHR35201:SF4">
    <property type="entry name" value="BETA-PINACENE SYNTHASE-RELATED"/>
    <property type="match status" value="1"/>
</dbReference>
<evidence type="ECO:0000256" key="1">
    <source>
        <dbReference type="ARBA" id="ARBA00006333"/>
    </source>
</evidence>
<organism evidence="3">
    <name type="scientific">Marchantia polymorpha</name>
    <name type="common">Common liverwort</name>
    <name type="synonym">Marchantia aquatica</name>
    <dbReference type="NCBI Taxonomy" id="3197"/>
    <lineage>
        <taxon>Eukaryota</taxon>
        <taxon>Viridiplantae</taxon>
        <taxon>Streptophyta</taxon>
        <taxon>Embryophyta</taxon>
        <taxon>Marchantiophyta</taxon>
        <taxon>Marchantiopsida</taxon>
        <taxon>Marchantiidae</taxon>
        <taxon>Marchantiales</taxon>
        <taxon>Marchantiaceae</taxon>
        <taxon>Marchantia</taxon>
    </lineage>
</organism>
<keyword evidence="2" id="KW-0479">Metal-binding</keyword>